<comment type="caution">
    <text evidence="1">The sequence shown here is derived from an EMBL/GenBank/DDBJ whole genome shotgun (WGS) entry which is preliminary data.</text>
</comment>
<proteinExistence type="predicted"/>
<evidence type="ECO:0000313" key="2">
    <source>
        <dbReference type="Proteomes" id="UP000828048"/>
    </source>
</evidence>
<evidence type="ECO:0000313" key="1">
    <source>
        <dbReference type="EMBL" id="KAH7839352.1"/>
    </source>
</evidence>
<reference evidence="1 2" key="1">
    <citation type="journal article" date="2021" name="Hortic Res">
        <title>High-quality reference genome and annotation aids understanding of berry development for evergreen blueberry (Vaccinium darrowii).</title>
        <authorList>
            <person name="Yu J."/>
            <person name="Hulse-Kemp A.M."/>
            <person name="Babiker E."/>
            <person name="Staton M."/>
        </authorList>
    </citation>
    <scope>NUCLEOTIDE SEQUENCE [LARGE SCALE GENOMIC DNA]</scope>
    <source>
        <strain evidence="2">cv. NJ 8807/NJ 8810</strain>
        <tissue evidence="1">Young leaf</tissue>
    </source>
</reference>
<dbReference type="EMBL" id="CM037160">
    <property type="protein sequence ID" value="KAH7839352.1"/>
    <property type="molecule type" value="Genomic_DNA"/>
</dbReference>
<organism evidence="1 2">
    <name type="scientific">Vaccinium darrowii</name>
    <dbReference type="NCBI Taxonomy" id="229202"/>
    <lineage>
        <taxon>Eukaryota</taxon>
        <taxon>Viridiplantae</taxon>
        <taxon>Streptophyta</taxon>
        <taxon>Embryophyta</taxon>
        <taxon>Tracheophyta</taxon>
        <taxon>Spermatophyta</taxon>
        <taxon>Magnoliopsida</taxon>
        <taxon>eudicotyledons</taxon>
        <taxon>Gunneridae</taxon>
        <taxon>Pentapetalae</taxon>
        <taxon>asterids</taxon>
        <taxon>Ericales</taxon>
        <taxon>Ericaceae</taxon>
        <taxon>Vaccinioideae</taxon>
        <taxon>Vaccinieae</taxon>
        <taxon>Vaccinium</taxon>
    </lineage>
</organism>
<gene>
    <name evidence="1" type="ORF">Vadar_003088</name>
</gene>
<dbReference type="Proteomes" id="UP000828048">
    <property type="component" value="Chromosome 10"/>
</dbReference>
<keyword evidence="2" id="KW-1185">Reference proteome</keyword>
<protein>
    <submittedName>
        <fullName evidence="1">Uncharacterized protein</fullName>
    </submittedName>
</protein>
<sequence length="204" mass="23021">MAREREIERVAREREKTGVSVLRQEHAEDAGKGWTLASRLRANTRTYSLAEAYRLSKGRNVVTIYVDNLSEDMDAAWLGQIFSKYGCVLDAFIPKKRSRGFNSKFGFVRFGSLREAEEAISSMNGMIIRDKEMLAKVATFSSAKDYGENEKKEVFRKTDKDKEEKGGFLKPEPFFHNGQGMSYAEAVSGSKSNGPRRISIEANP</sequence>
<name>A0ACB7XF48_9ERIC</name>
<accession>A0ACB7XF48</accession>